<name>A0ABZ2S727_9BURK</name>
<evidence type="ECO:0000313" key="1">
    <source>
        <dbReference type="EMBL" id="WXR74012.1"/>
    </source>
</evidence>
<dbReference type="EMBL" id="CP148753">
    <property type="protein sequence ID" value="WXR74012.1"/>
    <property type="molecule type" value="Genomic_DNA"/>
</dbReference>
<accession>A0ABZ2S727</accession>
<dbReference type="RefSeq" id="WP_338879938.1">
    <property type="nucleotide sequence ID" value="NZ_CP148753.1"/>
</dbReference>
<reference evidence="1 2" key="1">
    <citation type="submission" date="2024-03" db="EMBL/GenBank/DDBJ databases">
        <title>Reference genomes for the five species model microbial community.</title>
        <authorList>
            <person name="Padfield D."/>
        </authorList>
    </citation>
    <scope>NUCLEOTIDE SEQUENCE [LARGE SCALE GENOMIC DNA]</scope>
    <source>
        <strain evidence="1 2">AB1</strain>
    </source>
</reference>
<evidence type="ECO:0000313" key="2">
    <source>
        <dbReference type="Proteomes" id="UP001456224"/>
    </source>
</evidence>
<gene>
    <name evidence="1" type="ORF">WHX56_00600</name>
</gene>
<keyword evidence="2" id="KW-1185">Reference proteome</keyword>
<sequence length="300" mass="33511">MSPADQLMMAPYRKPLLHRPPDLREGVPIFVMPKGAAVKHDERCVTYTWLSHRPLFGHAYRSLLPDYFDSMPLESGVMIGSFLPSAEIVPELTFPGDVDVLIIPYEGDELVLSRALAVEIRVIRASFAKQGKSPNEFGFSQARAMLAAGFPYVAIGHLIISDESPRYAWREAMMTTVLDVDEGTCGPIAAVLQDMLPWDLLTRSYGRLTKICSDPALGHFSAYPEGQGVWFPDGKNASFNPHARKAVMDGIYAYYERNYGQFLLTRRFPPSTPGAAVGKGSPGYKRHLEDVVEKMHRDFR</sequence>
<organism evidence="1 2">
    <name type="scientific">Achromobacter veterisilvae</name>
    <dbReference type="NCBI Taxonomy" id="2069367"/>
    <lineage>
        <taxon>Bacteria</taxon>
        <taxon>Pseudomonadati</taxon>
        <taxon>Pseudomonadota</taxon>
        <taxon>Betaproteobacteria</taxon>
        <taxon>Burkholderiales</taxon>
        <taxon>Alcaligenaceae</taxon>
        <taxon>Achromobacter</taxon>
    </lineage>
</organism>
<proteinExistence type="predicted"/>
<dbReference type="Proteomes" id="UP001456224">
    <property type="component" value="Chromosome"/>
</dbReference>
<protein>
    <submittedName>
        <fullName evidence="1">Uncharacterized protein</fullName>
    </submittedName>
</protein>